<sequence length="312" mass="34180">MAIKHGSNGNPAENPSAIVGVEHTAKKQSIFKTASIPIPEIEPVNIDIRYFNHPVTATIYPMKPTGYNPCVCCEACWCRGRSLINGSIAVATLELVVGIFGLIVAIIRFHMQSDYPPDEMPAFLLYKTRNLYGQQTLMFDAVPQSNQRSKQDRVFKNSEIKHFGLSENERFQAEDIMTWYVGTTAFVCLLSSIILMVSAASRNRGLANTSLLLHLLMSIASWIYVILMILYVILITAGEGPHDGKITLAGPFLLDAFIIAVLSFLLIFGTLCSNGLFHTFGETFVPPTPPIMPGKLGSVGPLNSPRASMTAV</sequence>
<accession>A0A8J2LJI1</accession>
<keyword evidence="1" id="KW-1133">Transmembrane helix</keyword>
<feature type="transmembrane region" description="Helical" evidence="1">
    <location>
        <begin position="88"/>
        <end position="111"/>
    </location>
</feature>
<protein>
    <submittedName>
        <fullName evidence="2">Uncharacterized protein</fullName>
    </submittedName>
</protein>
<dbReference type="EMBL" id="CAJVCH010529018">
    <property type="protein sequence ID" value="CAG7823280.1"/>
    <property type="molecule type" value="Genomic_DNA"/>
</dbReference>
<comment type="caution">
    <text evidence="2">The sequence shown here is derived from an EMBL/GenBank/DDBJ whole genome shotgun (WGS) entry which is preliminary data.</text>
</comment>
<feature type="transmembrane region" description="Helical" evidence="1">
    <location>
        <begin position="177"/>
        <end position="199"/>
    </location>
</feature>
<reference evidence="2" key="1">
    <citation type="submission" date="2021-06" db="EMBL/GenBank/DDBJ databases">
        <authorList>
            <person name="Hodson N. C."/>
            <person name="Mongue J. A."/>
            <person name="Jaron S. K."/>
        </authorList>
    </citation>
    <scope>NUCLEOTIDE SEQUENCE</scope>
</reference>
<gene>
    <name evidence="2" type="ORF">AFUS01_LOCUS33505</name>
</gene>
<name>A0A8J2LJI1_9HEXA</name>
<keyword evidence="3" id="KW-1185">Reference proteome</keyword>
<organism evidence="2 3">
    <name type="scientific">Allacma fusca</name>
    <dbReference type="NCBI Taxonomy" id="39272"/>
    <lineage>
        <taxon>Eukaryota</taxon>
        <taxon>Metazoa</taxon>
        <taxon>Ecdysozoa</taxon>
        <taxon>Arthropoda</taxon>
        <taxon>Hexapoda</taxon>
        <taxon>Collembola</taxon>
        <taxon>Symphypleona</taxon>
        <taxon>Sminthuridae</taxon>
        <taxon>Allacma</taxon>
    </lineage>
</organism>
<keyword evidence="1" id="KW-0812">Transmembrane</keyword>
<dbReference type="AlphaFoldDB" id="A0A8J2LJI1"/>
<evidence type="ECO:0000256" key="1">
    <source>
        <dbReference type="SAM" id="Phobius"/>
    </source>
</evidence>
<proteinExistence type="predicted"/>
<evidence type="ECO:0000313" key="2">
    <source>
        <dbReference type="EMBL" id="CAG7823280.1"/>
    </source>
</evidence>
<keyword evidence="1" id="KW-0472">Membrane</keyword>
<evidence type="ECO:0000313" key="3">
    <source>
        <dbReference type="Proteomes" id="UP000708208"/>
    </source>
</evidence>
<dbReference type="Proteomes" id="UP000708208">
    <property type="component" value="Unassembled WGS sequence"/>
</dbReference>
<feature type="transmembrane region" description="Helical" evidence="1">
    <location>
        <begin position="246"/>
        <end position="268"/>
    </location>
</feature>
<feature type="transmembrane region" description="Helical" evidence="1">
    <location>
        <begin position="211"/>
        <end position="234"/>
    </location>
</feature>